<organism evidence="2 3">
    <name type="scientific">Azorhizobium oxalatiphilum</name>
    <dbReference type="NCBI Taxonomy" id="980631"/>
    <lineage>
        <taxon>Bacteria</taxon>
        <taxon>Pseudomonadati</taxon>
        <taxon>Pseudomonadota</taxon>
        <taxon>Alphaproteobacteria</taxon>
        <taxon>Hyphomicrobiales</taxon>
        <taxon>Xanthobacteraceae</taxon>
        <taxon>Azorhizobium</taxon>
    </lineage>
</organism>
<dbReference type="InterPro" id="IPR021327">
    <property type="entry name" value="DUF2934"/>
</dbReference>
<feature type="region of interest" description="Disordered" evidence="1">
    <location>
        <begin position="40"/>
        <end position="90"/>
    </location>
</feature>
<proteinExistence type="predicted"/>
<keyword evidence="3" id="KW-1185">Reference proteome</keyword>
<dbReference type="RefSeq" id="WP_188575748.1">
    <property type="nucleotide sequence ID" value="NZ_BMCT01000001.1"/>
</dbReference>
<protein>
    <recommendedName>
        <fullName evidence="4">DUF2934 domain-containing protein</fullName>
    </recommendedName>
</protein>
<comment type="caution">
    <text evidence="2">The sequence shown here is derived from an EMBL/GenBank/DDBJ whole genome shotgun (WGS) entry which is preliminary data.</text>
</comment>
<dbReference type="AlphaFoldDB" id="A0A917BP57"/>
<gene>
    <name evidence="2" type="ORF">GCM10007301_08870</name>
</gene>
<reference evidence="2" key="1">
    <citation type="journal article" date="2014" name="Int. J. Syst. Evol. Microbiol.">
        <title>Complete genome sequence of Corynebacterium casei LMG S-19264T (=DSM 44701T), isolated from a smear-ripened cheese.</title>
        <authorList>
            <consortium name="US DOE Joint Genome Institute (JGI-PGF)"/>
            <person name="Walter F."/>
            <person name="Albersmeier A."/>
            <person name="Kalinowski J."/>
            <person name="Ruckert C."/>
        </authorList>
    </citation>
    <scope>NUCLEOTIDE SEQUENCE</scope>
    <source>
        <strain evidence="2">CCM 7897</strain>
    </source>
</reference>
<evidence type="ECO:0000256" key="1">
    <source>
        <dbReference type="SAM" id="MobiDB-lite"/>
    </source>
</evidence>
<evidence type="ECO:0008006" key="4">
    <source>
        <dbReference type="Google" id="ProtNLM"/>
    </source>
</evidence>
<evidence type="ECO:0000313" key="2">
    <source>
        <dbReference type="EMBL" id="GGF51627.1"/>
    </source>
</evidence>
<feature type="region of interest" description="Disordered" evidence="1">
    <location>
        <begin position="1"/>
        <end position="25"/>
    </location>
</feature>
<accession>A0A917BP57</accession>
<evidence type="ECO:0000313" key="3">
    <source>
        <dbReference type="Proteomes" id="UP000606044"/>
    </source>
</evidence>
<reference evidence="2" key="2">
    <citation type="submission" date="2020-09" db="EMBL/GenBank/DDBJ databases">
        <authorList>
            <person name="Sun Q."/>
            <person name="Sedlacek I."/>
        </authorList>
    </citation>
    <scope>NUCLEOTIDE SEQUENCE</scope>
    <source>
        <strain evidence="2">CCM 7897</strain>
    </source>
</reference>
<sequence length="90" mass="10326">MSRIEDRVRDRAHQLWEEEGRPEGRGDLHWAMAERLVALEESDRLTREPCPQAEGTETPRAQELAQQEQVQDGLGADSSTRYLQNGIDRP</sequence>
<dbReference type="Pfam" id="PF11154">
    <property type="entry name" value="DUF2934"/>
    <property type="match status" value="1"/>
</dbReference>
<name>A0A917BP57_9HYPH</name>
<dbReference type="EMBL" id="BMCT01000001">
    <property type="protein sequence ID" value="GGF51627.1"/>
    <property type="molecule type" value="Genomic_DNA"/>
</dbReference>
<dbReference type="Proteomes" id="UP000606044">
    <property type="component" value="Unassembled WGS sequence"/>
</dbReference>